<protein>
    <submittedName>
        <fullName evidence="1">CHAT domain-containing protein</fullName>
    </submittedName>
</protein>
<reference evidence="1" key="1">
    <citation type="submission" date="2021-03" db="EMBL/GenBank/DDBJ databases">
        <title>Evolutionary priming and transition to the ectomycorrhizal habit in an iconic lineage of mushroom-forming fungi: is preadaptation a requirement?</title>
        <authorList>
            <consortium name="DOE Joint Genome Institute"/>
            <person name="Looney B.P."/>
            <person name="Miyauchi S."/>
            <person name="Morin E."/>
            <person name="Drula E."/>
            <person name="Courty P.E."/>
            <person name="Chicoki N."/>
            <person name="Fauchery L."/>
            <person name="Kohler A."/>
            <person name="Kuo A."/>
            <person name="LaButti K."/>
            <person name="Pangilinan J."/>
            <person name="Lipzen A."/>
            <person name="Riley R."/>
            <person name="Andreopoulos W."/>
            <person name="He G."/>
            <person name="Johnson J."/>
            <person name="Barry K.W."/>
            <person name="Grigoriev I.V."/>
            <person name="Nagy L."/>
            <person name="Hibbett D."/>
            <person name="Henrissat B."/>
            <person name="Matheny P.B."/>
            <person name="Labbe J."/>
            <person name="Martin A.F."/>
        </authorList>
    </citation>
    <scope>NUCLEOTIDE SEQUENCE</scope>
    <source>
        <strain evidence="1">BPL698</strain>
    </source>
</reference>
<organism evidence="1 2">
    <name type="scientific">Russula earlei</name>
    <dbReference type="NCBI Taxonomy" id="71964"/>
    <lineage>
        <taxon>Eukaryota</taxon>
        <taxon>Fungi</taxon>
        <taxon>Dikarya</taxon>
        <taxon>Basidiomycota</taxon>
        <taxon>Agaricomycotina</taxon>
        <taxon>Agaricomycetes</taxon>
        <taxon>Russulales</taxon>
        <taxon>Russulaceae</taxon>
        <taxon>Russula</taxon>
    </lineage>
</organism>
<proteinExistence type="predicted"/>
<evidence type="ECO:0000313" key="2">
    <source>
        <dbReference type="Proteomes" id="UP001207468"/>
    </source>
</evidence>
<dbReference type="EMBL" id="JAGFNK010000140">
    <property type="protein sequence ID" value="KAI9507095.1"/>
    <property type="molecule type" value="Genomic_DNA"/>
</dbReference>
<evidence type="ECO:0000313" key="1">
    <source>
        <dbReference type="EMBL" id="KAI9507095.1"/>
    </source>
</evidence>
<sequence length="900" mass="102070">MTGDPTVSHSISPSSTVHALPDASNESSDDVIQSLREKLRICPREVSLVLASALLTRFVFETHSIYECEEAITILDDLIASTPRDGTESLRTQASEMTALLALARSIFYSDPQYSEEAIFRCRTALSLSSPDNQHRAVLTQALSILAEKRFKTFGLTESLLEARFLSADLVNLLSSRGHTGGMYASRRAYPLTTVLEKIDHLEGLLHRTTTGSLLQRTYLEELACWYDSKFSRTGDLAEIEKAIIYRRMLLDPSHSTHPLLFIPLSFLCDDLLIAFDSTHSMAYLEEAIILYRRFLAMQDARALHFCVMRRLVTCLCLRWRLLRHRQDVEEIMRLCPMAVDDKYVSVADRYKFLCLWALLARQFRHSSVSTAYESAMSLMKPSLELAPTVQLQHARLVWMGHTCETMPLDYASHHISTGCHEQAIEILERARSLLWSEMRGFRTEVDQPISYQRLLANRYIAVNHELERLSISNRLGGDTDLDDGGGSREGSRMDPFSRLVTRQRKLLKERDTLTSRIRSLPGFDRFLIPPHFDTLRSAASRGPVIIINHSKWRCDILIVVRDSPISHIPTSNDFYDRANRLKDQLVNVRQGQEGVIEWDLYTDAVRYVLAELYELVGQLVIERLRELGIPEQSRVWLCPTSTFCYLPLHAMGPIPSSSREWTQRYFCDLYIPSYTPTLSTLIDSRRPIPGTSASGRCQPSSLLLVARHDRNLPGIQEEVKLVRGLRRARVSHLKVEKATAVGVLDGMRRNAFLHIAGSGKLKPSEPFEASIKLFGDERLTLRDIASCCIPAAEFAFLSASHSAALTDGSWPDEALHLSAAMLHCGFRSVVGTMWKMGDPDGSDVCKHLYKSMFSKKRKKGEEELPRHERAAKALRDAVQELRRKEVTVARWVTYVHYGA</sequence>
<comment type="caution">
    <text evidence="1">The sequence shown here is derived from an EMBL/GenBank/DDBJ whole genome shotgun (WGS) entry which is preliminary data.</text>
</comment>
<dbReference type="Proteomes" id="UP001207468">
    <property type="component" value="Unassembled WGS sequence"/>
</dbReference>
<name>A0ACC0U5W5_9AGAM</name>
<accession>A0ACC0U5W5</accession>
<gene>
    <name evidence="1" type="ORF">F5148DRAFT_158532</name>
</gene>
<keyword evidence="2" id="KW-1185">Reference proteome</keyword>